<organism evidence="3 4">
    <name type="scientific">Aphanomyces stellatus</name>
    <dbReference type="NCBI Taxonomy" id="120398"/>
    <lineage>
        <taxon>Eukaryota</taxon>
        <taxon>Sar</taxon>
        <taxon>Stramenopiles</taxon>
        <taxon>Oomycota</taxon>
        <taxon>Saprolegniomycetes</taxon>
        <taxon>Saprolegniales</taxon>
        <taxon>Verrucalvaceae</taxon>
        <taxon>Aphanomyces</taxon>
    </lineage>
</organism>
<evidence type="ECO:0000313" key="2">
    <source>
        <dbReference type="EMBL" id="KAF0688627.1"/>
    </source>
</evidence>
<keyword evidence="4" id="KW-1185">Reference proteome</keyword>
<dbReference type="Proteomes" id="UP000332933">
    <property type="component" value="Unassembled WGS sequence"/>
</dbReference>
<dbReference type="AlphaFoldDB" id="A0A485LEL9"/>
<feature type="compositionally biased region" description="Polar residues" evidence="1">
    <location>
        <begin position="255"/>
        <end position="266"/>
    </location>
</feature>
<reference evidence="2" key="2">
    <citation type="submission" date="2019-06" db="EMBL/GenBank/DDBJ databases">
        <title>Genomics analysis of Aphanomyces spp. identifies a new class of oomycete effector associated with host adaptation.</title>
        <authorList>
            <person name="Gaulin E."/>
        </authorList>
    </citation>
    <scope>NUCLEOTIDE SEQUENCE</scope>
    <source>
        <strain evidence="2">CBS 578.67</strain>
    </source>
</reference>
<reference evidence="3 4" key="1">
    <citation type="submission" date="2019-03" db="EMBL/GenBank/DDBJ databases">
        <authorList>
            <person name="Gaulin E."/>
            <person name="Dumas B."/>
        </authorList>
    </citation>
    <scope>NUCLEOTIDE SEQUENCE [LARGE SCALE GENOMIC DNA]</scope>
    <source>
        <strain evidence="3">CBS 568.67</strain>
    </source>
</reference>
<sequence>MARSSALDAALVEGRRLYRTGRLQAAESCWRACLREAYTQGDLAATFVLSKNLGDVCCSHVEAVEFYEYALEIATTCGVLRDPMLRPSIALIAVAIEDLEENRETCDICHAADQRIKRLAKQSLCFVCFERQHTEVIAGPERNPCATCGDLFAEGDLTRDTDDQLYCQPCYDAYYAEASGDDDEDDEEGDDGMLCAKCLDADGTIQDWQGLFYCQPCFIQQNQTAIAGRATNSMLNVPAPAGHVSSPLAKKASTPAVSPQVSSSPMPTVPKPIAEEDSVVPSAPTLPQRLVYTLPFLLSLRQTHGSCPPAIRSSPVFMKKAMKPPAEKPPSRVTSPRNSILNEAIDAAPKDKTPSLTKAAFAQHVLSIDSAAYASTAAFFSQQQHSDDVSTPRE</sequence>
<evidence type="ECO:0000256" key="1">
    <source>
        <dbReference type="SAM" id="MobiDB-lite"/>
    </source>
</evidence>
<protein>
    <submittedName>
        <fullName evidence="3">Aste57867_19800 protein</fullName>
    </submittedName>
</protein>
<accession>A0A485LEL9</accession>
<dbReference type="EMBL" id="CAADRA010006737">
    <property type="protein sequence ID" value="VFT96498.1"/>
    <property type="molecule type" value="Genomic_DNA"/>
</dbReference>
<dbReference type="EMBL" id="VJMH01006714">
    <property type="protein sequence ID" value="KAF0688627.1"/>
    <property type="molecule type" value="Genomic_DNA"/>
</dbReference>
<evidence type="ECO:0000313" key="3">
    <source>
        <dbReference type="EMBL" id="VFT96498.1"/>
    </source>
</evidence>
<name>A0A485LEL9_9STRA</name>
<feature type="region of interest" description="Disordered" evidence="1">
    <location>
        <begin position="246"/>
        <end position="268"/>
    </location>
</feature>
<evidence type="ECO:0000313" key="4">
    <source>
        <dbReference type="Proteomes" id="UP000332933"/>
    </source>
</evidence>
<dbReference type="OrthoDB" id="77486at2759"/>
<proteinExistence type="predicted"/>
<gene>
    <name evidence="3" type="primary">Aste57867_19800</name>
    <name evidence="2" type="ORF">As57867_019735</name>
    <name evidence="3" type="ORF">ASTE57867_19800</name>
</gene>